<accession>A0ABQ2NAU5</accession>
<comment type="caution">
    <text evidence="2">The sequence shown here is derived from an EMBL/GenBank/DDBJ whole genome shotgun (WGS) entry which is preliminary data.</text>
</comment>
<dbReference type="EMBL" id="BMNI01000005">
    <property type="protein sequence ID" value="GGO90893.1"/>
    <property type="molecule type" value="Genomic_DNA"/>
</dbReference>
<sequence length="369" mass="41314">MTPPLPWRRRPEQSVSVVVPAFGAAASLVRSLDSILAQPVRDLQVVVVDDGSTDRTGEIADAYAAEHPQVTVLHQQNGGVSRARNAAMAHVTGELVTFVDPDDFLPADAWTPMLRSLAKTGSDFAIGMMERVLEDGRRVRPPLLHRNHAVERLGITIDDAPLLIADVFPCNKMFRTEFWHRAGLSFPPDTSYEDNVFSAEAYLAGSRFDVLTPVVYDWYVRGEGSSDTNRRGRLKNLRDRVATKQATLERVLAHGNPELIDTLYRQVLPIDMWEHFRAAVRPTTEEPETYWRELRAGVRALWNDTTVPFEETAVPPGQRLMGWLVGEDRRDDLARLIDLIDGPGVPTEDGVYLHPWRDEPGVPVALSRA</sequence>
<dbReference type="RefSeq" id="WP_107700856.1">
    <property type="nucleotide sequence ID" value="NZ_BMNI01000005.1"/>
</dbReference>
<protein>
    <recommendedName>
        <fullName evidence="1">Glycosyltransferase 2-like domain-containing protein</fullName>
    </recommendedName>
</protein>
<dbReference type="Pfam" id="PF00535">
    <property type="entry name" value="Glycos_transf_2"/>
    <property type="match status" value="1"/>
</dbReference>
<name>A0ABQ2NAU5_9ACTN</name>
<dbReference type="InterPro" id="IPR001173">
    <property type="entry name" value="Glyco_trans_2-like"/>
</dbReference>
<dbReference type="PANTHER" id="PTHR22916">
    <property type="entry name" value="GLYCOSYLTRANSFERASE"/>
    <property type="match status" value="1"/>
</dbReference>
<gene>
    <name evidence="2" type="ORF">GCM10011584_23740</name>
</gene>
<dbReference type="InterPro" id="IPR029044">
    <property type="entry name" value="Nucleotide-diphossugar_trans"/>
</dbReference>
<keyword evidence="3" id="KW-1185">Reference proteome</keyword>
<reference evidence="3" key="1">
    <citation type="journal article" date="2019" name="Int. J. Syst. Evol. Microbiol.">
        <title>The Global Catalogue of Microorganisms (GCM) 10K type strain sequencing project: providing services to taxonomists for standard genome sequencing and annotation.</title>
        <authorList>
            <consortium name="The Broad Institute Genomics Platform"/>
            <consortium name="The Broad Institute Genome Sequencing Center for Infectious Disease"/>
            <person name="Wu L."/>
            <person name="Ma J."/>
        </authorList>
    </citation>
    <scope>NUCLEOTIDE SEQUENCE [LARGE SCALE GENOMIC DNA]</scope>
    <source>
        <strain evidence="3">CGMCC 4.7371</strain>
    </source>
</reference>
<dbReference type="SUPFAM" id="SSF53448">
    <property type="entry name" value="Nucleotide-diphospho-sugar transferases"/>
    <property type="match status" value="1"/>
</dbReference>
<evidence type="ECO:0000313" key="3">
    <source>
        <dbReference type="Proteomes" id="UP000655410"/>
    </source>
</evidence>
<evidence type="ECO:0000313" key="2">
    <source>
        <dbReference type="EMBL" id="GGO90893.1"/>
    </source>
</evidence>
<dbReference type="CDD" id="cd00761">
    <property type="entry name" value="Glyco_tranf_GTA_type"/>
    <property type="match status" value="1"/>
</dbReference>
<dbReference type="PANTHER" id="PTHR22916:SF3">
    <property type="entry name" value="UDP-GLCNAC:BETAGAL BETA-1,3-N-ACETYLGLUCOSAMINYLTRANSFERASE-LIKE PROTEIN 1"/>
    <property type="match status" value="1"/>
</dbReference>
<proteinExistence type="predicted"/>
<dbReference type="Gene3D" id="3.90.550.10">
    <property type="entry name" value="Spore Coat Polysaccharide Biosynthesis Protein SpsA, Chain A"/>
    <property type="match status" value="1"/>
</dbReference>
<organism evidence="2 3">
    <name type="scientific">Nocardioides phosphati</name>
    <dbReference type="NCBI Taxonomy" id="1867775"/>
    <lineage>
        <taxon>Bacteria</taxon>
        <taxon>Bacillati</taxon>
        <taxon>Actinomycetota</taxon>
        <taxon>Actinomycetes</taxon>
        <taxon>Propionibacteriales</taxon>
        <taxon>Nocardioidaceae</taxon>
        <taxon>Nocardioides</taxon>
    </lineage>
</organism>
<evidence type="ECO:0000259" key="1">
    <source>
        <dbReference type="Pfam" id="PF00535"/>
    </source>
</evidence>
<dbReference type="Proteomes" id="UP000655410">
    <property type="component" value="Unassembled WGS sequence"/>
</dbReference>
<feature type="domain" description="Glycosyltransferase 2-like" evidence="1">
    <location>
        <begin position="16"/>
        <end position="177"/>
    </location>
</feature>